<evidence type="ECO:0000256" key="1">
    <source>
        <dbReference type="SAM" id="Phobius"/>
    </source>
</evidence>
<dbReference type="EMBL" id="JBHTKA010000014">
    <property type="protein sequence ID" value="MFD1002877.1"/>
    <property type="molecule type" value="Genomic_DNA"/>
</dbReference>
<accession>A0ABW3KA84</accession>
<dbReference type="Pfam" id="PF22827">
    <property type="entry name" value="GldL_N"/>
    <property type="match status" value="1"/>
</dbReference>
<feature type="transmembrane region" description="Helical" evidence="1">
    <location>
        <begin position="6"/>
        <end position="23"/>
    </location>
</feature>
<keyword evidence="1" id="KW-0812">Transmembrane</keyword>
<evidence type="ECO:0000313" key="3">
    <source>
        <dbReference type="EMBL" id="MFD1002877.1"/>
    </source>
</evidence>
<keyword evidence="1" id="KW-1133">Transmembrane helix</keyword>
<dbReference type="InterPro" id="IPR055087">
    <property type="entry name" value="GldL-like_N"/>
</dbReference>
<keyword evidence="4" id="KW-1185">Reference proteome</keyword>
<protein>
    <recommendedName>
        <fullName evidence="2">Gliding motility protein GldL-like N-terminal domain-containing protein</fullName>
    </recommendedName>
</protein>
<comment type="caution">
    <text evidence="3">The sequence shown here is derived from an EMBL/GenBank/DDBJ whole genome shotgun (WGS) entry which is preliminary data.</text>
</comment>
<name>A0ABW3KA84_9BACT</name>
<evidence type="ECO:0000259" key="2">
    <source>
        <dbReference type="Pfam" id="PF22827"/>
    </source>
</evidence>
<dbReference type="RefSeq" id="WP_377584684.1">
    <property type="nucleotide sequence ID" value="NZ_JBHTKA010000014.1"/>
</dbReference>
<keyword evidence="1" id="KW-0472">Membrane</keyword>
<proteinExistence type="predicted"/>
<feature type="domain" description="Gliding motility protein GldL-like N-terminal" evidence="2">
    <location>
        <begin position="13"/>
        <end position="40"/>
    </location>
</feature>
<feature type="transmembrane region" description="Helical" evidence="1">
    <location>
        <begin position="35"/>
        <end position="55"/>
    </location>
</feature>
<dbReference type="Proteomes" id="UP001597112">
    <property type="component" value="Unassembled WGS sequence"/>
</dbReference>
<sequence length="65" mass="7227">MKTTHAIILIILGLCVDILGALFKILHLTGADQMLMLAAMFQVCGGLLFLIKLLTNPKLKEFLDW</sequence>
<gene>
    <name evidence="3" type="ORF">ACFQ21_26355</name>
</gene>
<evidence type="ECO:0000313" key="4">
    <source>
        <dbReference type="Proteomes" id="UP001597112"/>
    </source>
</evidence>
<organism evidence="3 4">
    <name type="scientific">Ohtaekwangia kribbensis</name>
    <dbReference type="NCBI Taxonomy" id="688913"/>
    <lineage>
        <taxon>Bacteria</taxon>
        <taxon>Pseudomonadati</taxon>
        <taxon>Bacteroidota</taxon>
        <taxon>Cytophagia</taxon>
        <taxon>Cytophagales</taxon>
        <taxon>Fulvivirgaceae</taxon>
        <taxon>Ohtaekwangia</taxon>
    </lineage>
</organism>
<reference evidence="4" key="1">
    <citation type="journal article" date="2019" name="Int. J. Syst. Evol. Microbiol.">
        <title>The Global Catalogue of Microorganisms (GCM) 10K type strain sequencing project: providing services to taxonomists for standard genome sequencing and annotation.</title>
        <authorList>
            <consortium name="The Broad Institute Genomics Platform"/>
            <consortium name="The Broad Institute Genome Sequencing Center for Infectious Disease"/>
            <person name="Wu L."/>
            <person name="Ma J."/>
        </authorList>
    </citation>
    <scope>NUCLEOTIDE SEQUENCE [LARGE SCALE GENOMIC DNA]</scope>
    <source>
        <strain evidence="4">CCUG 58938</strain>
    </source>
</reference>